<dbReference type="Gene3D" id="2.160.20.80">
    <property type="entry name" value="E3 ubiquitin-protein ligase SopA"/>
    <property type="match status" value="1"/>
</dbReference>
<feature type="domain" description="Potassium channel" evidence="2">
    <location>
        <begin position="456"/>
        <end position="511"/>
    </location>
</feature>
<dbReference type="Pfam" id="PF13576">
    <property type="entry name" value="Pentapeptide_3"/>
    <property type="match status" value="2"/>
</dbReference>
<name>A0A0F9P804_9ZZZZ</name>
<dbReference type="InterPro" id="IPR001646">
    <property type="entry name" value="5peptide_repeat"/>
</dbReference>
<evidence type="ECO:0000259" key="2">
    <source>
        <dbReference type="Pfam" id="PF07885"/>
    </source>
</evidence>
<gene>
    <name evidence="3" type="ORF">LCGC14_0876870</name>
</gene>
<keyword evidence="1" id="KW-1133">Transmembrane helix</keyword>
<feature type="transmembrane region" description="Helical" evidence="1">
    <location>
        <begin position="322"/>
        <end position="340"/>
    </location>
</feature>
<dbReference type="SUPFAM" id="SSF81324">
    <property type="entry name" value="Voltage-gated potassium channels"/>
    <property type="match status" value="1"/>
</dbReference>
<protein>
    <recommendedName>
        <fullName evidence="2">Potassium channel domain-containing protein</fullName>
    </recommendedName>
</protein>
<feature type="transmembrane region" description="Helical" evidence="1">
    <location>
        <begin position="487"/>
        <end position="508"/>
    </location>
</feature>
<feature type="transmembrane region" description="Helical" evidence="1">
    <location>
        <begin position="457"/>
        <end position="475"/>
    </location>
</feature>
<keyword evidence="1" id="KW-0812">Transmembrane</keyword>
<comment type="caution">
    <text evidence="3">The sequence shown here is derived from an EMBL/GenBank/DDBJ whole genome shotgun (WGS) entry which is preliminary data.</text>
</comment>
<evidence type="ECO:0000256" key="1">
    <source>
        <dbReference type="SAM" id="Phobius"/>
    </source>
</evidence>
<accession>A0A0F9P804</accession>
<proteinExistence type="predicted"/>
<dbReference type="Pfam" id="PF07885">
    <property type="entry name" value="Ion_trans_2"/>
    <property type="match status" value="1"/>
</dbReference>
<feature type="transmembrane region" description="Helical" evidence="1">
    <location>
        <begin position="405"/>
        <end position="424"/>
    </location>
</feature>
<dbReference type="InterPro" id="IPR013099">
    <property type="entry name" value="K_chnl_dom"/>
</dbReference>
<sequence>MHSMKLHNVRTVNWWNLVTMDLEGIMEAKLEPFADEDYEPRKIDGRMTLWLHGYPDRKQVEADKIPKIYKAMRKGYDVNIQDAVIDGDLYMSEAELPIDGDGFRYIDGAFSMAQSDINGTISLELERFRFKQHTTFRGVRFKQKADFSLACFMQGVDFTAARFEREVHFDRARFRQVANFYVVHFEKVADFSDCRFRQFANFRDARFKQRVTFVKARFKQDADFGDACFKQEADFVGACFRQKADFTTADFEQVAFFREVTFGEAVFDRTSLKKDTSFVKATFKRVANFRRAEFGKPGYFGDVKICENTVGRGLWKYILYPLFWWLWPVIWFFTIGKVYLRETSVTDVYRINTNTVMDTSTNPRLKRYIDDEQWVESWRKNPKGRWWRESVFRLWELTSHCGRSIGLWAFWSFFLAFLFTIAYTPAPDWMGEKWCNFWQEHGAEFEQMTEAYKGSPVTFWSCLYFSIVSFTTLGFGDIATANWQARFLVTLEVILGYVMLGGLISIFANKFARRS</sequence>
<reference evidence="3" key="1">
    <citation type="journal article" date="2015" name="Nature">
        <title>Complex archaea that bridge the gap between prokaryotes and eukaryotes.</title>
        <authorList>
            <person name="Spang A."/>
            <person name="Saw J.H."/>
            <person name="Jorgensen S.L."/>
            <person name="Zaremba-Niedzwiedzka K."/>
            <person name="Martijn J."/>
            <person name="Lind A.E."/>
            <person name="van Eijk R."/>
            <person name="Schleper C."/>
            <person name="Guy L."/>
            <person name="Ettema T.J."/>
        </authorList>
    </citation>
    <scope>NUCLEOTIDE SEQUENCE</scope>
</reference>
<keyword evidence="1" id="KW-0472">Membrane</keyword>
<organism evidence="3">
    <name type="scientific">marine sediment metagenome</name>
    <dbReference type="NCBI Taxonomy" id="412755"/>
    <lineage>
        <taxon>unclassified sequences</taxon>
        <taxon>metagenomes</taxon>
        <taxon>ecological metagenomes</taxon>
    </lineage>
</organism>
<dbReference type="SUPFAM" id="SSF141571">
    <property type="entry name" value="Pentapeptide repeat-like"/>
    <property type="match status" value="1"/>
</dbReference>
<evidence type="ECO:0000313" key="3">
    <source>
        <dbReference type="EMBL" id="KKN26224.1"/>
    </source>
</evidence>
<dbReference type="Gene3D" id="1.10.287.70">
    <property type="match status" value="1"/>
</dbReference>
<dbReference type="AlphaFoldDB" id="A0A0F9P804"/>
<dbReference type="EMBL" id="LAZR01002737">
    <property type="protein sequence ID" value="KKN26224.1"/>
    <property type="molecule type" value="Genomic_DNA"/>
</dbReference>